<dbReference type="InterPro" id="IPR003439">
    <property type="entry name" value="ABC_transporter-like_ATP-bd"/>
</dbReference>
<evidence type="ECO:0000256" key="4">
    <source>
        <dbReference type="ARBA" id="ARBA00022475"/>
    </source>
</evidence>
<dbReference type="InterPro" id="IPR050388">
    <property type="entry name" value="ABC_Ni/Peptide_Import"/>
</dbReference>
<gene>
    <name evidence="9" type="ORF">AA12717_0452</name>
</gene>
<dbReference type="InterPro" id="IPR017871">
    <property type="entry name" value="ABC_transporter-like_CS"/>
</dbReference>
<keyword evidence="6 9" id="KW-0067">ATP-binding</keyword>
<evidence type="ECO:0000313" key="10">
    <source>
        <dbReference type="Proteomes" id="UP001060895"/>
    </source>
</evidence>
<evidence type="ECO:0000256" key="6">
    <source>
        <dbReference type="ARBA" id="ARBA00022840"/>
    </source>
</evidence>
<dbReference type="InterPro" id="IPR027417">
    <property type="entry name" value="P-loop_NTPase"/>
</dbReference>
<name>A0ABQ0P2V1_9PROT</name>
<dbReference type="PANTHER" id="PTHR43297:SF2">
    <property type="entry name" value="DIPEPTIDE TRANSPORT ATP-BINDING PROTEIN DPPD"/>
    <property type="match status" value="1"/>
</dbReference>
<feature type="domain" description="ABC transporter" evidence="8">
    <location>
        <begin position="9"/>
        <end position="256"/>
    </location>
</feature>
<evidence type="ECO:0000256" key="2">
    <source>
        <dbReference type="ARBA" id="ARBA00005417"/>
    </source>
</evidence>
<evidence type="ECO:0000256" key="3">
    <source>
        <dbReference type="ARBA" id="ARBA00022448"/>
    </source>
</evidence>
<dbReference type="Proteomes" id="UP001060895">
    <property type="component" value="Unassembled WGS sequence"/>
</dbReference>
<protein>
    <submittedName>
        <fullName evidence="9">Peptide ABC transporter ATP-binding protein</fullName>
    </submittedName>
</protein>
<proteinExistence type="inferred from homology"/>
<evidence type="ECO:0000313" key="9">
    <source>
        <dbReference type="EMBL" id="GBQ20059.1"/>
    </source>
</evidence>
<sequence length="330" mass="35396">MVMTALLDVRALSVSFGPGGARRTIVDRIDFSIGRGEIVALVGESGSGKSATALALSRLNEGPRCGYSGEIRLSGRNILALDHPDLRRLRGRAIATIFQDPLSALNPSETIAQQIAEGMRAHGMAGPDADDRITRLLGEVGIHDPDRVTRAYPHQISGGQRQRVMIALALACDPELLIADEPTTALDVTVQTQVLATLYRAVQKRGMSVLIITHDMGVVAGMADRVMVMYGGRIVESAPVETLFALPRHPYTRALLDCARHVRDASGHYATIPGTAETAFALRATQGCAFAPRCRRARPACFTHQPELAECSDTGRVACHFPLVGSKIDG</sequence>
<organism evidence="9 10">
    <name type="scientific">Gluconacetobacter sacchari DSM 12717</name>
    <dbReference type="NCBI Taxonomy" id="1307940"/>
    <lineage>
        <taxon>Bacteria</taxon>
        <taxon>Pseudomonadati</taxon>
        <taxon>Pseudomonadota</taxon>
        <taxon>Alphaproteobacteria</taxon>
        <taxon>Acetobacterales</taxon>
        <taxon>Acetobacteraceae</taxon>
        <taxon>Gluconacetobacter</taxon>
    </lineage>
</organism>
<dbReference type="PANTHER" id="PTHR43297">
    <property type="entry name" value="OLIGOPEPTIDE TRANSPORT ATP-BINDING PROTEIN APPD"/>
    <property type="match status" value="1"/>
</dbReference>
<dbReference type="GO" id="GO:0005524">
    <property type="term" value="F:ATP binding"/>
    <property type="evidence" value="ECO:0007669"/>
    <property type="project" value="UniProtKB-KW"/>
</dbReference>
<dbReference type="EMBL" id="BAQP01000015">
    <property type="protein sequence ID" value="GBQ20059.1"/>
    <property type="molecule type" value="Genomic_DNA"/>
</dbReference>
<dbReference type="SMART" id="SM00382">
    <property type="entry name" value="AAA"/>
    <property type="match status" value="1"/>
</dbReference>
<dbReference type="Pfam" id="PF00005">
    <property type="entry name" value="ABC_tran"/>
    <property type="match status" value="1"/>
</dbReference>
<dbReference type="NCBIfam" id="TIGR01727">
    <property type="entry name" value="oligo_HPY"/>
    <property type="match status" value="1"/>
</dbReference>
<dbReference type="Pfam" id="PF08352">
    <property type="entry name" value="oligo_HPY"/>
    <property type="match status" value="1"/>
</dbReference>
<dbReference type="InterPro" id="IPR003593">
    <property type="entry name" value="AAA+_ATPase"/>
</dbReference>
<dbReference type="CDD" id="cd03257">
    <property type="entry name" value="ABC_NikE_OppD_transporters"/>
    <property type="match status" value="1"/>
</dbReference>
<comment type="subcellular location">
    <subcellularLocation>
        <location evidence="1">Cell inner membrane</location>
        <topology evidence="1">Peripheral membrane protein</topology>
    </subcellularLocation>
</comment>
<comment type="caution">
    <text evidence="9">The sequence shown here is derived from an EMBL/GenBank/DDBJ whole genome shotgun (WGS) entry which is preliminary data.</text>
</comment>
<evidence type="ECO:0000256" key="1">
    <source>
        <dbReference type="ARBA" id="ARBA00004417"/>
    </source>
</evidence>
<reference evidence="9" key="1">
    <citation type="submission" date="2013-04" db="EMBL/GenBank/DDBJ databases">
        <title>The genome sequencing project of 58 acetic acid bacteria.</title>
        <authorList>
            <person name="Okamoto-Kainuma A."/>
            <person name="Ishikawa M."/>
            <person name="Umino S."/>
            <person name="Koizumi Y."/>
            <person name="Shiwa Y."/>
            <person name="Yoshikawa H."/>
            <person name="Matsutani M."/>
            <person name="Matsushita K."/>
        </authorList>
    </citation>
    <scope>NUCLEOTIDE SEQUENCE</scope>
    <source>
        <strain evidence="9">DSM 12717</strain>
    </source>
</reference>
<keyword evidence="10" id="KW-1185">Reference proteome</keyword>
<dbReference type="PROSITE" id="PS50893">
    <property type="entry name" value="ABC_TRANSPORTER_2"/>
    <property type="match status" value="1"/>
</dbReference>
<keyword evidence="3" id="KW-0813">Transport</keyword>
<keyword evidence="7" id="KW-0472">Membrane</keyword>
<dbReference type="InterPro" id="IPR013563">
    <property type="entry name" value="Oligopep_ABC_C"/>
</dbReference>
<evidence type="ECO:0000259" key="8">
    <source>
        <dbReference type="PROSITE" id="PS50893"/>
    </source>
</evidence>
<evidence type="ECO:0000256" key="7">
    <source>
        <dbReference type="ARBA" id="ARBA00023136"/>
    </source>
</evidence>
<dbReference type="PROSITE" id="PS00211">
    <property type="entry name" value="ABC_TRANSPORTER_1"/>
    <property type="match status" value="1"/>
</dbReference>
<keyword evidence="4" id="KW-1003">Cell membrane</keyword>
<evidence type="ECO:0000256" key="5">
    <source>
        <dbReference type="ARBA" id="ARBA00022741"/>
    </source>
</evidence>
<dbReference type="SUPFAM" id="SSF52540">
    <property type="entry name" value="P-loop containing nucleoside triphosphate hydrolases"/>
    <property type="match status" value="1"/>
</dbReference>
<comment type="similarity">
    <text evidence="2">Belongs to the ABC transporter superfamily.</text>
</comment>
<dbReference type="Gene3D" id="3.40.50.300">
    <property type="entry name" value="P-loop containing nucleotide triphosphate hydrolases"/>
    <property type="match status" value="1"/>
</dbReference>
<keyword evidence="5" id="KW-0547">Nucleotide-binding</keyword>
<accession>A0ABQ0P2V1</accession>